<evidence type="ECO:0000313" key="11">
    <source>
        <dbReference type="Proteomes" id="UP000315295"/>
    </source>
</evidence>
<gene>
    <name evidence="10" type="ORF">C1H46_038783</name>
</gene>
<dbReference type="AlphaFoldDB" id="A0A540KN87"/>
<comment type="similarity">
    <text evidence="1">Belongs to the D-alanine--D-alanine ligase family.</text>
</comment>
<dbReference type="InterPro" id="IPR000291">
    <property type="entry name" value="D-Ala_lig_Van_CS"/>
</dbReference>
<evidence type="ECO:0000256" key="1">
    <source>
        <dbReference type="ARBA" id="ARBA00010871"/>
    </source>
</evidence>
<keyword evidence="3 8" id="KW-0547">Nucleotide-binding</keyword>
<evidence type="ECO:0000256" key="2">
    <source>
        <dbReference type="ARBA" id="ARBA00022598"/>
    </source>
</evidence>
<dbReference type="PANTHER" id="PTHR23132">
    <property type="entry name" value="D-ALANINE--D-ALANINE LIGASE"/>
    <property type="match status" value="1"/>
</dbReference>
<evidence type="ECO:0000256" key="8">
    <source>
        <dbReference type="PROSITE-ProRule" id="PRU00409"/>
    </source>
</evidence>
<evidence type="ECO:0000256" key="5">
    <source>
        <dbReference type="ARBA" id="ARBA00022960"/>
    </source>
</evidence>
<keyword evidence="7" id="KW-0961">Cell wall biogenesis/degradation</keyword>
<dbReference type="GO" id="GO:0005524">
    <property type="term" value="F:ATP binding"/>
    <property type="evidence" value="ECO:0007669"/>
    <property type="project" value="UniProtKB-UniRule"/>
</dbReference>
<organism evidence="10 11">
    <name type="scientific">Malus baccata</name>
    <name type="common">Siberian crab apple</name>
    <name type="synonym">Pyrus baccata</name>
    <dbReference type="NCBI Taxonomy" id="106549"/>
    <lineage>
        <taxon>Eukaryota</taxon>
        <taxon>Viridiplantae</taxon>
        <taxon>Streptophyta</taxon>
        <taxon>Embryophyta</taxon>
        <taxon>Tracheophyta</taxon>
        <taxon>Spermatophyta</taxon>
        <taxon>Magnoliopsida</taxon>
        <taxon>eudicotyledons</taxon>
        <taxon>Gunneridae</taxon>
        <taxon>Pentapetalae</taxon>
        <taxon>rosids</taxon>
        <taxon>fabids</taxon>
        <taxon>Rosales</taxon>
        <taxon>Rosaceae</taxon>
        <taxon>Amygdaloideae</taxon>
        <taxon>Maleae</taxon>
        <taxon>Malus</taxon>
    </lineage>
</organism>
<dbReference type="PROSITE" id="PS00843">
    <property type="entry name" value="DALA_DALA_LIGASE_1"/>
    <property type="match status" value="1"/>
</dbReference>
<keyword evidence="5" id="KW-0133">Cell shape</keyword>
<dbReference type="InterPro" id="IPR011761">
    <property type="entry name" value="ATP-grasp"/>
</dbReference>
<evidence type="ECO:0000256" key="3">
    <source>
        <dbReference type="ARBA" id="ARBA00022741"/>
    </source>
</evidence>
<accession>A0A540KN87</accession>
<name>A0A540KN87_MALBA</name>
<keyword evidence="11" id="KW-1185">Reference proteome</keyword>
<dbReference type="SUPFAM" id="SSF52440">
    <property type="entry name" value="PreATP-grasp domain"/>
    <property type="match status" value="2"/>
</dbReference>
<evidence type="ECO:0000313" key="10">
    <source>
        <dbReference type="EMBL" id="TQD75684.1"/>
    </source>
</evidence>
<dbReference type="GO" id="GO:0071555">
    <property type="term" value="P:cell wall organization"/>
    <property type="evidence" value="ECO:0007669"/>
    <property type="project" value="UniProtKB-KW"/>
</dbReference>
<dbReference type="SUPFAM" id="SSF56059">
    <property type="entry name" value="Glutathione synthetase ATP-binding domain-like"/>
    <property type="match status" value="1"/>
</dbReference>
<dbReference type="GO" id="GO:0046872">
    <property type="term" value="F:metal ion binding"/>
    <property type="evidence" value="ECO:0007669"/>
    <property type="project" value="InterPro"/>
</dbReference>
<dbReference type="FunFam" id="3.30.470.20:FF:000048">
    <property type="entry name" value="D-alanine--D-alanine ligase family"/>
    <property type="match status" value="1"/>
</dbReference>
<evidence type="ECO:0000256" key="4">
    <source>
        <dbReference type="ARBA" id="ARBA00022840"/>
    </source>
</evidence>
<protein>
    <recommendedName>
        <fullName evidence="9">ATP-grasp domain-containing protein</fullName>
    </recommendedName>
</protein>
<dbReference type="Pfam" id="PF01820">
    <property type="entry name" value="Dala_Dala_lig_N"/>
    <property type="match status" value="1"/>
</dbReference>
<keyword evidence="4 8" id="KW-0067">ATP-binding</keyword>
<keyword evidence="6" id="KW-0573">Peptidoglycan synthesis</keyword>
<feature type="domain" description="ATP-grasp" evidence="9">
    <location>
        <begin position="497"/>
        <end position="562"/>
    </location>
</feature>
<dbReference type="GO" id="GO:0008716">
    <property type="term" value="F:D-alanine-D-alanine ligase activity"/>
    <property type="evidence" value="ECO:0007669"/>
    <property type="project" value="InterPro"/>
</dbReference>
<dbReference type="Pfam" id="PF07478">
    <property type="entry name" value="Dala_Dala_lig_C"/>
    <property type="match status" value="1"/>
</dbReference>
<proteinExistence type="inferred from homology"/>
<dbReference type="InterPro" id="IPR016185">
    <property type="entry name" value="PreATP-grasp_dom_sf"/>
</dbReference>
<dbReference type="GO" id="GO:0008360">
    <property type="term" value="P:regulation of cell shape"/>
    <property type="evidence" value="ECO:0007669"/>
    <property type="project" value="UniProtKB-KW"/>
</dbReference>
<comment type="caution">
    <text evidence="10">The sequence shown here is derived from an EMBL/GenBank/DDBJ whole genome shotgun (WGS) entry which is preliminary data.</text>
</comment>
<dbReference type="PROSITE" id="PS50975">
    <property type="entry name" value="ATP_GRASP"/>
    <property type="match status" value="1"/>
</dbReference>
<keyword evidence="2" id="KW-0436">Ligase</keyword>
<sequence length="570" mass="62323">MATIAFGSGLVSARAEQSDGVRNSVLYSPNFNSLRLRRSCASTTRWRRVGVTRATAEALEGRVIEREGEVKEKEKGRVLRVGVVCGGPSAERGISLNSARSVLDHIQGGDIHVSCYYVDAGLNAFAISPAQMYSNTPADFDFKLESLAQGFQSLPEFAEYLAASVDIVFPVIHGQFGEDGGIQEVLDACVEAIEPDRVALTSHLRNRVVHDLTEGLKKLSWFTGFDIIDELPVKFSVEQWIKLAKEVQATVFLSVHGGIGEDGTLQSLLEAEGIPHTGPGVMASKICMDKLATSLALNHLSDLGVLTINKDLRRKEDLISSSIPNVWHELTSKLHCATLCVKPARDGCSTGVARLCCAEDLSVYVKALEDCLHRIPPNSFSKAHGTIEMPNPPPELLIFEPFIETDNIILSSKSRNEKGHQILWRGESRWVEITVGVVGKQGSMRSLTPSITVRESGDILTLEEKFQGGTGINLTPPPSSIISKEALQKCKKHIEIIANTLELEGFSRIDAFVNVDSGEVLMIEVNTVPGMTPSTVLIHQALAEEPPIYPHEFFRTLLDLASERTIYTSK</sequence>
<evidence type="ECO:0000256" key="6">
    <source>
        <dbReference type="ARBA" id="ARBA00022984"/>
    </source>
</evidence>
<dbReference type="EMBL" id="VIEB01001080">
    <property type="protein sequence ID" value="TQD75684.1"/>
    <property type="molecule type" value="Genomic_DNA"/>
</dbReference>
<evidence type="ECO:0000256" key="7">
    <source>
        <dbReference type="ARBA" id="ARBA00023316"/>
    </source>
</evidence>
<dbReference type="GO" id="GO:0009507">
    <property type="term" value="C:chloroplast"/>
    <property type="evidence" value="ECO:0007669"/>
    <property type="project" value="TreeGrafter"/>
</dbReference>
<evidence type="ECO:0000259" key="9">
    <source>
        <dbReference type="PROSITE" id="PS50975"/>
    </source>
</evidence>
<dbReference type="PANTHER" id="PTHR23132:SF0">
    <property type="entry name" value="D-ALANINE-D-ALANINE LIGASE FAMILY"/>
    <property type="match status" value="1"/>
</dbReference>
<dbReference type="InterPro" id="IPR011095">
    <property type="entry name" value="Dala_Dala_lig_C"/>
</dbReference>
<dbReference type="Gene3D" id="3.30.470.20">
    <property type="entry name" value="ATP-grasp fold, B domain"/>
    <property type="match status" value="1"/>
</dbReference>
<reference evidence="10 11" key="1">
    <citation type="journal article" date="2019" name="G3 (Bethesda)">
        <title>Sequencing of a Wild Apple (Malus baccata) Genome Unravels the Differences Between Cultivated and Wild Apple Species Regarding Disease Resistance and Cold Tolerance.</title>
        <authorList>
            <person name="Chen X."/>
        </authorList>
    </citation>
    <scope>NUCLEOTIDE SEQUENCE [LARGE SCALE GENOMIC DNA]</scope>
    <source>
        <strain evidence="11">cv. Shandingzi</strain>
        <tissue evidence="10">Leaves</tissue>
    </source>
</reference>
<dbReference type="STRING" id="106549.A0A540KN87"/>
<dbReference type="InterPro" id="IPR011127">
    <property type="entry name" value="Dala_Dala_lig_N"/>
</dbReference>
<dbReference type="Proteomes" id="UP000315295">
    <property type="component" value="Unassembled WGS sequence"/>
</dbReference>
<dbReference type="Gene3D" id="3.40.50.20">
    <property type="match status" value="2"/>
</dbReference>